<feature type="coiled-coil region" evidence="1">
    <location>
        <begin position="92"/>
        <end position="133"/>
    </location>
</feature>
<protein>
    <submittedName>
        <fullName evidence="3">Transcription factor, RsfA family</fullName>
    </submittedName>
</protein>
<accession>A0A1M4VNL9</accession>
<dbReference type="Proteomes" id="UP000184476">
    <property type="component" value="Unassembled WGS sequence"/>
</dbReference>
<sequence length="177" mass="20885">MKGRRWKDQEDALLKKVVLDSIRNGQTQLAAFAEVGNKIGRTAGACGFRWNAVLRQEDPESYREAKRHRVYNKLKEKRAVSVHSLAQTIQALRQIEKCREDLVQEVEHLQQKLKKSQSKQQRLQQEQQNIEHDHRSFADYQLEVKERYRDLLQLFAYLDQQVLNPDERKTGVDTDIE</sequence>
<dbReference type="PANTHER" id="PTHR41302">
    <property type="entry name" value="PRESPORE-SPECIFIC TRANSCRIPTIONAL REGULATOR RSFA-RELATED"/>
    <property type="match status" value="1"/>
</dbReference>
<dbReference type="RefSeq" id="WP_073154022.1">
    <property type="nucleotide sequence ID" value="NZ_FQVL01000002.1"/>
</dbReference>
<dbReference type="InterPro" id="IPR014243">
    <property type="entry name" value="RsfA-like"/>
</dbReference>
<evidence type="ECO:0000256" key="1">
    <source>
        <dbReference type="SAM" id="Coils"/>
    </source>
</evidence>
<keyword evidence="4" id="KW-1185">Reference proteome</keyword>
<dbReference type="OrthoDB" id="2845592at2"/>
<organism evidence="3 4">
    <name type="scientific">Seinonella peptonophila</name>
    <dbReference type="NCBI Taxonomy" id="112248"/>
    <lineage>
        <taxon>Bacteria</taxon>
        <taxon>Bacillati</taxon>
        <taxon>Bacillota</taxon>
        <taxon>Bacilli</taxon>
        <taxon>Bacillales</taxon>
        <taxon>Thermoactinomycetaceae</taxon>
        <taxon>Seinonella</taxon>
    </lineage>
</organism>
<reference evidence="3 4" key="1">
    <citation type="submission" date="2016-11" db="EMBL/GenBank/DDBJ databases">
        <authorList>
            <person name="Jaros S."/>
            <person name="Januszkiewicz K."/>
            <person name="Wedrychowicz H."/>
        </authorList>
    </citation>
    <scope>NUCLEOTIDE SEQUENCE [LARGE SCALE GENOMIC DNA]</scope>
    <source>
        <strain evidence="3 4">DSM 44666</strain>
    </source>
</reference>
<name>A0A1M4VNL9_9BACL</name>
<evidence type="ECO:0000313" key="4">
    <source>
        <dbReference type="Proteomes" id="UP000184476"/>
    </source>
</evidence>
<dbReference type="PANTHER" id="PTHR41302:SF2">
    <property type="entry name" value="PRESPORE SPECIFIC TRANSCRIPTIONAL ACTIVATOR RSFA"/>
    <property type="match status" value="1"/>
</dbReference>
<gene>
    <name evidence="3" type="ORF">SAMN05444392_102455</name>
</gene>
<dbReference type="InterPro" id="IPR017930">
    <property type="entry name" value="Myb_dom"/>
</dbReference>
<evidence type="ECO:0000313" key="3">
    <source>
        <dbReference type="EMBL" id="SHE70626.1"/>
    </source>
</evidence>
<dbReference type="PROSITE" id="PS51294">
    <property type="entry name" value="HTH_MYB"/>
    <property type="match status" value="1"/>
</dbReference>
<dbReference type="STRING" id="112248.SAMN05444392_102455"/>
<dbReference type="AlphaFoldDB" id="A0A1M4VNL9"/>
<keyword evidence="1" id="KW-0175">Coiled coil</keyword>
<proteinExistence type="predicted"/>
<feature type="domain" description="HTH myb-type" evidence="2">
    <location>
        <begin position="1"/>
        <end position="58"/>
    </location>
</feature>
<evidence type="ECO:0000259" key="2">
    <source>
        <dbReference type="PROSITE" id="PS51294"/>
    </source>
</evidence>
<dbReference type="EMBL" id="FQVL01000002">
    <property type="protein sequence ID" value="SHE70626.1"/>
    <property type="molecule type" value="Genomic_DNA"/>
</dbReference>